<dbReference type="AlphaFoldDB" id="A0A2P2NEA4"/>
<sequence length="23" mass="2590">MSTNTYPVTNQTMSSLWVSSQIN</sequence>
<evidence type="ECO:0000313" key="1">
    <source>
        <dbReference type="EMBL" id="MBX40769.1"/>
    </source>
</evidence>
<protein>
    <submittedName>
        <fullName evidence="1">Uncharacterized protein</fullName>
    </submittedName>
</protein>
<reference evidence="1" key="1">
    <citation type="submission" date="2018-02" db="EMBL/GenBank/DDBJ databases">
        <title>Rhizophora mucronata_Transcriptome.</title>
        <authorList>
            <person name="Meera S.P."/>
            <person name="Sreeshan A."/>
            <person name="Augustine A."/>
        </authorList>
    </citation>
    <scope>NUCLEOTIDE SEQUENCE</scope>
    <source>
        <tissue evidence="1">Leaf</tissue>
    </source>
</reference>
<dbReference type="EMBL" id="GGEC01060285">
    <property type="protein sequence ID" value="MBX40769.1"/>
    <property type="molecule type" value="Transcribed_RNA"/>
</dbReference>
<name>A0A2P2NEA4_RHIMU</name>
<organism evidence="1">
    <name type="scientific">Rhizophora mucronata</name>
    <name type="common">Asiatic mangrove</name>
    <dbReference type="NCBI Taxonomy" id="61149"/>
    <lineage>
        <taxon>Eukaryota</taxon>
        <taxon>Viridiplantae</taxon>
        <taxon>Streptophyta</taxon>
        <taxon>Embryophyta</taxon>
        <taxon>Tracheophyta</taxon>
        <taxon>Spermatophyta</taxon>
        <taxon>Magnoliopsida</taxon>
        <taxon>eudicotyledons</taxon>
        <taxon>Gunneridae</taxon>
        <taxon>Pentapetalae</taxon>
        <taxon>rosids</taxon>
        <taxon>fabids</taxon>
        <taxon>Malpighiales</taxon>
        <taxon>Rhizophoraceae</taxon>
        <taxon>Rhizophora</taxon>
    </lineage>
</organism>
<proteinExistence type="predicted"/>
<accession>A0A2P2NEA4</accession>